<accession>A0AB74JQ56</accession>
<evidence type="ECO:0000313" key="1">
    <source>
        <dbReference type="EMBL" id="THX26531.1"/>
    </source>
</evidence>
<dbReference type="AlphaFoldDB" id="A0AB74JQ56"/>
<name>A0AB74JQ56_AURPU</name>
<comment type="caution">
    <text evidence="1">The sequence shown here is derived from an EMBL/GenBank/DDBJ whole genome shotgun (WGS) entry which is preliminary data.</text>
</comment>
<protein>
    <submittedName>
        <fullName evidence="1">Uncharacterized protein</fullName>
    </submittedName>
</protein>
<reference evidence="1 2" key="1">
    <citation type="submission" date="2018-10" db="EMBL/GenBank/DDBJ databases">
        <title>Fifty Aureobasidium pullulans genomes reveal a recombining polyextremotolerant generalist.</title>
        <authorList>
            <person name="Gostincar C."/>
            <person name="Turk M."/>
            <person name="Zajc J."/>
            <person name="Gunde-Cimerman N."/>
        </authorList>
    </citation>
    <scope>NUCLEOTIDE SEQUENCE [LARGE SCALE GENOMIC DNA]</scope>
    <source>
        <strain evidence="1 2">EXF-10081</strain>
    </source>
</reference>
<gene>
    <name evidence="1" type="ORF">D6D12_06156</name>
</gene>
<organism evidence="1 2">
    <name type="scientific">Aureobasidium pullulans</name>
    <name type="common">Black yeast</name>
    <name type="synonym">Pullularia pullulans</name>
    <dbReference type="NCBI Taxonomy" id="5580"/>
    <lineage>
        <taxon>Eukaryota</taxon>
        <taxon>Fungi</taxon>
        <taxon>Dikarya</taxon>
        <taxon>Ascomycota</taxon>
        <taxon>Pezizomycotina</taxon>
        <taxon>Dothideomycetes</taxon>
        <taxon>Dothideomycetidae</taxon>
        <taxon>Dothideales</taxon>
        <taxon>Saccotheciaceae</taxon>
        <taxon>Aureobasidium</taxon>
    </lineage>
</organism>
<dbReference type="EMBL" id="QZAT01000079">
    <property type="protein sequence ID" value="THX26531.1"/>
    <property type="molecule type" value="Genomic_DNA"/>
</dbReference>
<proteinExistence type="predicted"/>
<sequence>MLFICYKRKEMQLIMPDFDARSAFRNPVKKGKKIFETLKLVTTATTFREAYPSSKPRSPCRNCIPCLESAFPVSTPHPSFISSYQPNNIVNSLSTYLTYSATQPPVAMTVLGEQETTEITRKVEALASTLLVPNESPDGEWKQHFRIDTDLQGIKSLLAEKRTRLPYLHLPDWHQNEVLHALNLVEACVKKMEVKHTRSVATDAVGNLTFVDGDSASSVFSIVEESVTAVINSTLDEIRRGEVLAGAPASALQVAVGMVARQDVLDAVFQRANLEALGSEDAIKKHVVAALASLLQREMMRSIDSLSGY</sequence>
<evidence type="ECO:0000313" key="2">
    <source>
        <dbReference type="Proteomes" id="UP000310374"/>
    </source>
</evidence>
<dbReference type="Proteomes" id="UP000310374">
    <property type="component" value="Unassembled WGS sequence"/>
</dbReference>